<evidence type="ECO:0000259" key="7">
    <source>
        <dbReference type="PROSITE" id="PS50089"/>
    </source>
</evidence>
<evidence type="ECO:0000256" key="3">
    <source>
        <dbReference type="ARBA" id="ARBA00022833"/>
    </source>
</evidence>
<dbReference type="Proteomes" id="UP000187209">
    <property type="component" value="Unassembled WGS sequence"/>
</dbReference>
<keyword evidence="1" id="KW-0479">Metal-binding</keyword>
<dbReference type="InterPro" id="IPR001841">
    <property type="entry name" value="Znf_RING"/>
</dbReference>
<dbReference type="PANTHER" id="PTHR45798">
    <property type="entry name" value="RING-H2 FINGER PROTEIN ATL61-RELATED-RELATED"/>
    <property type="match status" value="1"/>
</dbReference>
<protein>
    <recommendedName>
        <fullName evidence="7">RING-type domain-containing protein</fullName>
    </recommendedName>
</protein>
<accession>A0A1R2BXN6</accession>
<dbReference type="InterPro" id="IPR052788">
    <property type="entry name" value="RING-type_E3_ligase_ATL"/>
</dbReference>
<dbReference type="PANTHER" id="PTHR45798:SF97">
    <property type="entry name" value="ALCOHOL-SENSITIVE RING FINGER PROTEIN 1"/>
    <property type="match status" value="1"/>
</dbReference>
<dbReference type="PROSITE" id="PS00022">
    <property type="entry name" value="EGF_1"/>
    <property type="match status" value="1"/>
</dbReference>
<evidence type="ECO:0000256" key="4">
    <source>
        <dbReference type="PROSITE-ProRule" id="PRU00175"/>
    </source>
</evidence>
<dbReference type="Gene3D" id="3.30.40.10">
    <property type="entry name" value="Zinc/RING finger domain, C3HC4 (zinc finger)"/>
    <property type="match status" value="1"/>
</dbReference>
<keyword evidence="2 4" id="KW-0863">Zinc-finger</keyword>
<evidence type="ECO:0000256" key="6">
    <source>
        <dbReference type="SAM" id="SignalP"/>
    </source>
</evidence>
<dbReference type="GO" id="GO:0008270">
    <property type="term" value="F:zinc ion binding"/>
    <property type="evidence" value="ECO:0007669"/>
    <property type="project" value="UniProtKB-KW"/>
</dbReference>
<proteinExistence type="predicted"/>
<dbReference type="InterPro" id="IPR013083">
    <property type="entry name" value="Znf_RING/FYVE/PHD"/>
</dbReference>
<feature type="domain" description="RING-type" evidence="7">
    <location>
        <begin position="337"/>
        <end position="378"/>
    </location>
</feature>
<dbReference type="EMBL" id="MPUH01000376">
    <property type="protein sequence ID" value="OMJ81560.1"/>
    <property type="molecule type" value="Genomic_DNA"/>
</dbReference>
<dbReference type="AlphaFoldDB" id="A0A1R2BXN6"/>
<dbReference type="PROSITE" id="PS01186">
    <property type="entry name" value="EGF_2"/>
    <property type="match status" value="1"/>
</dbReference>
<dbReference type="SMART" id="SM00184">
    <property type="entry name" value="RING"/>
    <property type="match status" value="1"/>
</dbReference>
<evidence type="ECO:0000256" key="5">
    <source>
        <dbReference type="SAM" id="Phobius"/>
    </source>
</evidence>
<feature type="chain" id="PRO_5012503583" description="RING-type domain-containing protein" evidence="6">
    <location>
        <begin position="17"/>
        <end position="384"/>
    </location>
</feature>
<keyword evidence="5" id="KW-1133">Transmembrane helix</keyword>
<keyword evidence="3" id="KW-0862">Zinc</keyword>
<dbReference type="Gene3D" id="2.10.25.10">
    <property type="entry name" value="Laminin"/>
    <property type="match status" value="1"/>
</dbReference>
<dbReference type="Pfam" id="PF13639">
    <property type="entry name" value="zf-RING_2"/>
    <property type="match status" value="1"/>
</dbReference>
<sequence>MCIILWILCEFVDSKCVDSGKISSVVNISPLVPENYTIIQATSTENHFEHILLAKYSTYPQVSYNNTSEQWISDEDFSTINSWVCRTDSSDIIINPTKLTSEKLYFSLFLCESLELGSINLKVSYQTFPYCPNSCNEHGICSNKGCNCNEGYIGQDCNLSITQFPLNEILAIKLPKNSWNVYFLPIKDHNNLTISVKNITSEDMFIFFKYTDIIQDIPSIANFDENYHIHINNQYNFTNSLAYLLLSVFCDSSIECYVELEGKELISSSSYEDNNTIIGVSCAAGLAGIIVIFLISCKIYKLCIRWSHEKQAKRIANDVIISYPEAPWSQRTDIATCSICFEDFNPGSMTRSFHCGHSFHSECIDRWLAYKTSCPSCKRNLLNE</sequence>
<keyword evidence="5" id="KW-0812">Transmembrane</keyword>
<evidence type="ECO:0000313" key="8">
    <source>
        <dbReference type="EMBL" id="OMJ81560.1"/>
    </source>
</evidence>
<gene>
    <name evidence="8" type="ORF">SteCoe_17972</name>
</gene>
<feature type="signal peptide" evidence="6">
    <location>
        <begin position="1"/>
        <end position="16"/>
    </location>
</feature>
<evidence type="ECO:0000313" key="9">
    <source>
        <dbReference type="Proteomes" id="UP000187209"/>
    </source>
</evidence>
<name>A0A1R2BXN6_9CILI</name>
<dbReference type="CDD" id="cd16454">
    <property type="entry name" value="RING-H2_PA-TM-RING"/>
    <property type="match status" value="1"/>
</dbReference>
<keyword evidence="5" id="KW-0472">Membrane</keyword>
<keyword evidence="9" id="KW-1185">Reference proteome</keyword>
<dbReference type="InterPro" id="IPR000742">
    <property type="entry name" value="EGF"/>
</dbReference>
<dbReference type="Pfam" id="PF23106">
    <property type="entry name" value="EGF_Teneurin"/>
    <property type="match status" value="1"/>
</dbReference>
<keyword evidence="6" id="KW-0732">Signal</keyword>
<feature type="transmembrane region" description="Helical" evidence="5">
    <location>
        <begin position="277"/>
        <end position="300"/>
    </location>
</feature>
<comment type="caution">
    <text evidence="8">The sequence shown here is derived from an EMBL/GenBank/DDBJ whole genome shotgun (WGS) entry which is preliminary data.</text>
</comment>
<evidence type="ECO:0000256" key="2">
    <source>
        <dbReference type="ARBA" id="ARBA00022771"/>
    </source>
</evidence>
<dbReference type="PROSITE" id="PS50089">
    <property type="entry name" value="ZF_RING_2"/>
    <property type="match status" value="1"/>
</dbReference>
<reference evidence="8 9" key="1">
    <citation type="submission" date="2016-11" db="EMBL/GenBank/DDBJ databases">
        <title>The macronuclear genome of Stentor coeruleus: a giant cell with tiny introns.</title>
        <authorList>
            <person name="Slabodnick M."/>
            <person name="Ruby J.G."/>
            <person name="Reiff S.B."/>
            <person name="Swart E.C."/>
            <person name="Gosai S."/>
            <person name="Prabakaran S."/>
            <person name="Witkowska E."/>
            <person name="Larue G.E."/>
            <person name="Fisher S."/>
            <person name="Freeman R.M."/>
            <person name="Gunawardena J."/>
            <person name="Chu W."/>
            <person name="Stover N.A."/>
            <person name="Gregory B.D."/>
            <person name="Nowacki M."/>
            <person name="Derisi J."/>
            <person name="Roy S.W."/>
            <person name="Marshall W.F."/>
            <person name="Sood P."/>
        </authorList>
    </citation>
    <scope>NUCLEOTIDE SEQUENCE [LARGE SCALE GENOMIC DNA]</scope>
    <source>
        <strain evidence="8">WM001</strain>
    </source>
</reference>
<organism evidence="8 9">
    <name type="scientific">Stentor coeruleus</name>
    <dbReference type="NCBI Taxonomy" id="5963"/>
    <lineage>
        <taxon>Eukaryota</taxon>
        <taxon>Sar</taxon>
        <taxon>Alveolata</taxon>
        <taxon>Ciliophora</taxon>
        <taxon>Postciliodesmatophora</taxon>
        <taxon>Heterotrichea</taxon>
        <taxon>Heterotrichida</taxon>
        <taxon>Stentoridae</taxon>
        <taxon>Stentor</taxon>
    </lineage>
</organism>
<dbReference type="SUPFAM" id="SSF57850">
    <property type="entry name" value="RING/U-box"/>
    <property type="match status" value="1"/>
</dbReference>
<evidence type="ECO:0000256" key="1">
    <source>
        <dbReference type="ARBA" id="ARBA00022723"/>
    </source>
</evidence>
<dbReference type="OrthoDB" id="439514at2759"/>